<dbReference type="InterPro" id="IPR050809">
    <property type="entry name" value="UgpAE/MalFG_permease"/>
</dbReference>
<dbReference type="AlphaFoldDB" id="A0A1B1YPJ7"/>
<evidence type="ECO:0000256" key="3">
    <source>
        <dbReference type="ARBA" id="ARBA00022475"/>
    </source>
</evidence>
<evidence type="ECO:0000256" key="4">
    <source>
        <dbReference type="ARBA" id="ARBA00022692"/>
    </source>
</evidence>
<keyword evidence="5 7" id="KW-1133">Transmembrane helix</keyword>
<feature type="transmembrane region" description="Helical" evidence="7">
    <location>
        <begin position="73"/>
        <end position="94"/>
    </location>
</feature>
<dbReference type="GO" id="GO:0055085">
    <property type="term" value="P:transmembrane transport"/>
    <property type="evidence" value="ECO:0007669"/>
    <property type="project" value="InterPro"/>
</dbReference>
<protein>
    <submittedName>
        <fullName evidence="9">Sugar ABC transporter permease</fullName>
    </submittedName>
</protein>
<evidence type="ECO:0000313" key="10">
    <source>
        <dbReference type="Proteomes" id="UP000092931"/>
    </source>
</evidence>
<dbReference type="CDD" id="cd06261">
    <property type="entry name" value="TM_PBP2"/>
    <property type="match status" value="1"/>
</dbReference>
<sequence length="297" mass="34422">MIQIYKTRYLQLLALPGLVYFIIFQYIPMYGILMAFQNYKIRNGIWGSEWVWFDQFIKFFKHPYFFRLMRNTVLINVYQIIFVFPIPIIFALLLNEVKNKFYKRFVQTVSYLPHFISLPAIIGMMVMMLSPNGGMVNNIIQALGGEPIYFLTEPGWFRPLYIISDIWTSTGWSAIIYIAALSNVNQELYESATIDGAKRWQKMIHISVPAISPTIIIMLLLNIGKLLSLGAEKVLLLQTPLTYETSEVISTFVYRRGLVYSEYSFSTAVSVFNSVINIMLLYIANTIARKLTETSLW</sequence>
<evidence type="ECO:0000256" key="2">
    <source>
        <dbReference type="ARBA" id="ARBA00022448"/>
    </source>
</evidence>
<evidence type="ECO:0000256" key="6">
    <source>
        <dbReference type="ARBA" id="ARBA00023136"/>
    </source>
</evidence>
<dbReference type="Proteomes" id="UP000092931">
    <property type="component" value="Chromosome"/>
</dbReference>
<dbReference type="InterPro" id="IPR000515">
    <property type="entry name" value="MetI-like"/>
</dbReference>
<dbReference type="PROSITE" id="PS50928">
    <property type="entry name" value="ABC_TM1"/>
    <property type="match status" value="1"/>
</dbReference>
<reference evidence="9 10" key="1">
    <citation type="submission" date="2016-02" db="EMBL/GenBank/DDBJ databases">
        <title>Comparison of Clostridium stercorarium subspecies using comparative genomics and transcriptomics.</title>
        <authorList>
            <person name="Schellenberg J."/>
            <person name="Thallinger G."/>
            <person name="Levin D.B."/>
            <person name="Zhang X."/>
            <person name="Alvare G."/>
            <person name="Fristensky B."/>
            <person name="Sparling R."/>
        </authorList>
    </citation>
    <scope>NUCLEOTIDE SEQUENCE [LARGE SCALE GENOMIC DNA]</scope>
    <source>
        <strain evidence="9 10">DSM 9219</strain>
    </source>
</reference>
<gene>
    <name evidence="9" type="ORF">CSTERLE_08840</name>
</gene>
<evidence type="ECO:0000256" key="1">
    <source>
        <dbReference type="ARBA" id="ARBA00004651"/>
    </source>
</evidence>
<dbReference type="PANTHER" id="PTHR43227">
    <property type="entry name" value="BLL4140 PROTEIN"/>
    <property type="match status" value="1"/>
</dbReference>
<dbReference type="PANTHER" id="PTHR43227:SF11">
    <property type="entry name" value="BLL4140 PROTEIN"/>
    <property type="match status" value="1"/>
</dbReference>
<evidence type="ECO:0000313" key="9">
    <source>
        <dbReference type="EMBL" id="ANX02678.1"/>
    </source>
</evidence>
<dbReference type="EMBL" id="CP014673">
    <property type="protein sequence ID" value="ANX02678.1"/>
    <property type="molecule type" value="Genomic_DNA"/>
</dbReference>
<feature type="transmembrane region" description="Helical" evidence="7">
    <location>
        <begin position="12"/>
        <end position="36"/>
    </location>
</feature>
<feature type="transmembrane region" description="Helical" evidence="7">
    <location>
        <begin position="263"/>
        <end position="284"/>
    </location>
</feature>
<name>A0A1B1YPJ7_THEST</name>
<evidence type="ECO:0000259" key="8">
    <source>
        <dbReference type="PROSITE" id="PS50928"/>
    </source>
</evidence>
<dbReference type="InterPro" id="IPR035906">
    <property type="entry name" value="MetI-like_sf"/>
</dbReference>
<keyword evidence="4 7" id="KW-0812">Transmembrane</keyword>
<accession>A0A1B1YPJ7</accession>
<keyword evidence="2 7" id="KW-0813">Transport</keyword>
<dbReference type="Gene3D" id="1.10.3720.10">
    <property type="entry name" value="MetI-like"/>
    <property type="match status" value="1"/>
</dbReference>
<comment type="subcellular location">
    <subcellularLocation>
        <location evidence="1 7">Cell membrane</location>
        <topology evidence="1 7">Multi-pass membrane protein</topology>
    </subcellularLocation>
</comment>
<keyword evidence="6 7" id="KW-0472">Membrane</keyword>
<feature type="domain" description="ABC transmembrane type-1" evidence="8">
    <location>
        <begin position="69"/>
        <end position="284"/>
    </location>
</feature>
<evidence type="ECO:0000256" key="7">
    <source>
        <dbReference type="RuleBase" id="RU363032"/>
    </source>
</evidence>
<dbReference type="SUPFAM" id="SSF161098">
    <property type="entry name" value="MetI-like"/>
    <property type="match status" value="1"/>
</dbReference>
<proteinExistence type="inferred from homology"/>
<feature type="transmembrane region" description="Helical" evidence="7">
    <location>
        <begin position="203"/>
        <end position="223"/>
    </location>
</feature>
<keyword evidence="3" id="KW-1003">Cell membrane</keyword>
<feature type="transmembrane region" description="Helical" evidence="7">
    <location>
        <begin position="115"/>
        <end position="140"/>
    </location>
</feature>
<evidence type="ECO:0000256" key="5">
    <source>
        <dbReference type="ARBA" id="ARBA00022989"/>
    </source>
</evidence>
<comment type="similarity">
    <text evidence="7">Belongs to the binding-protein-dependent transport system permease family.</text>
</comment>
<organism evidence="9 10">
    <name type="scientific">Thermoclostridium stercorarium subsp. leptospartum DSM 9219</name>
    <dbReference type="NCBI Taxonomy" id="1346611"/>
    <lineage>
        <taxon>Bacteria</taxon>
        <taxon>Bacillati</taxon>
        <taxon>Bacillota</taxon>
        <taxon>Clostridia</taxon>
        <taxon>Eubacteriales</taxon>
        <taxon>Oscillospiraceae</taxon>
        <taxon>Thermoclostridium</taxon>
    </lineage>
</organism>
<dbReference type="GO" id="GO:0005886">
    <property type="term" value="C:plasma membrane"/>
    <property type="evidence" value="ECO:0007669"/>
    <property type="project" value="UniProtKB-SubCell"/>
</dbReference>
<feature type="transmembrane region" description="Helical" evidence="7">
    <location>
        <begin position="160"/>
        <end position="182"/>
    </location>
</feature>
<dbReference type="RefSeq" id="WP_065821195.1">
    <property type="nucleotide sequence ID" value="NZ_CP014673.1"/>
</dbReference>
<dbReference type="Pfam" id="PF00528">
    <property type="entry name" value="BPD_transp_1"/>
    <property type="match status" value="1"/>
</dbReference>